<name>A0AAV9ZBD3_9AGAR</name>
<keyword evidence="3" id="KW-1185">Reference proteome</keyword>
<evidence type="ECO:0000256" key="1">
    <source>
        <dbReference type="SAM" id="MobiDB-lite"/>
    </source>
</evidence>
<evidence type="ECO:0000313" key="3">
    <source>
        <dbReference type="Proteomes" id="UP001362999"/>
    </source>
</evidence>
<protein>
    <submittedName>
        <fullName evidence="2">Uncharacterized protein</fullName>
    </submittedName>
</protein>
<proteinExistence type="predicted"/>
<dbReference type="AlphaFoldDB" id="A0AAV9ZBD3"/>
<dbReference type="Proteomes" id="UP001362999">
    <property type="component" value="Unassembled WGS sequence"/>
</dbReference>
<reference evidence="2 3" key="1">
    <citation type="journal article" date="2024" name="J Genomics">
        <title>Draft genome sequencing and assembly of Favolaschia claudopus CIRM-BRFM 2984 isolated from oak limbs.</title>
        <authorList>
            <person name="Navarro D."/>
            <person name="Drula E."/>
            <person name="Chaduli D."/>
            <person name="Cazenave R."/>
            <person name="Ahrendt S."/>
            <person name="Wang J."/>
            <person name="Lipzen A."/>
            <person name="Daum C."/>
            <person name="Barry K."/>
            <person name="Grigoriev I.V."/>
            <person name="Favel A."/>
            <person name="Rosso M.N."/>
            <person name="Martin F."/>
        </authorList>
    </citation>
    <scope>NUCLEOTIDE SEQUENCE [LARGE SCALE GENOMIC DNA]</scope>
    <source>
        <strain evidence="2 3">CIRM-BRFM 2984</strain>
    </source>
</reference>
<feature type="compositionally biased region" description="Basic and acidic residues" evidence="1">
    <location>
        <begin position="49"/>
        <end position="103"/>
    </location>
</feature>
<accession>A0AAV9ZBD3</accession>
<evidence type="ECO:0000313" key="2">
    <source>
        <dbReference type="EMBL" id="KAK6977459.1"/>
    </source>
</evidence>
<gene>
    <name evidence="2" type="ORF">R3P38DRAFT_3237206</name>
</gene>
<dbReference type="EMBL" id="JAWWNJ010000168">
    <property type="protein sequence ID" value="KAK6977459.1"/>
    <property type="molecule type" value="Genomic_DNA"/>
</dbReference>
<sequence length="150" mass="17212">MRKNSDEGHPESTSALPNRRSRSQNIGEHSQKQAGGNTCTAAQLAAMTRYRDRNQSKLREKARERMSRRRADLAQDAEGKARYQERAREADARYRERNAGRLRSKQVDRRAMAYIQKYGAGSWLARDERRKKIAEHISRRAAPTIASPST</sequence>
<feature type="compositionally biased region" description="Basic and acidic residues" evidence="1">
    <location>
        <begin position="1"/>
        <end position="10"/>
    </location>
</feature>
<organism evidence="2 3">
    <name type="scientific">Favolaschia claudopus</name>
    <dbReference type="NCBI Taxonomy" id="2862362"/>
    <lineage>
        <taxon>Eukaryota</taxon>
        <taxon>Fungi</taxon>
        <taxon>Dikarya</taxon>
        <taxon>Basidiomycota</taxon>
        <taxon>Agaricomycotina</taxon>
        <taxon>Agaricomycetes</taxon>
        <taxon>Agaricomycetidae</taxon>
        <taxon>Agaricales</taxon>
        <taxon>Marasmiineae</taxon>
        <taxon>Mycenaceae</taxon>
        <taxon>Favolaschia</taxon>
    </lineage>
</organism>
<feature type="region of interest" description="Disordered" evidence="1">
    <location>
        <begin position="1"/>
        <end position="103"/>
    </location>
</feature>
<comment type="caution">
    <text evidence="2">The sequence shown here is derived from an EMBL/GenBank/DDBJ whole genome shotgun (WGS) entry which is preliminary data.</text>
</comment>
<feature type="compositionally biased region" description="Polar residues" evidence="1">
    <location>
        <begin position="23"/>
        <end position="41"/>
    </location>
</feature>